<sequence>MLAIGGKHDLKSLGVGARGYRVALPVALQRWMPLRENLSGKRPSIGAKARPEAASRRHLASVFCQPRQSSRNARHRFRERSKSCKRWPHHRACRHRPATRHHGAHDSTRSHPDGPGRSAMARHHRIATSP</sequence>
<accession>A0A160MYF8</accession>
<feature type="compositionally biased region" description="Basic residues" evidence="1">
    <location>
        <begin position="72"/>
        <end position="103"/>
    </location>
</feature>
<dbReference type="EMBL" id="CP014841">
    <property type="protein sequence ID" value="AND68104.1"/>
    <property type="molecule type" value="Genomic_DNA"/>
</dbReference>
<evidence type="ECO:0000256" key="1">
    <source>
        <dbReference type="SAM" id="MobiDB-lite"/>
    </source>
</evidence>
<gene>
    <name evidence="2" type="ORF">ATSB10_06500</name>
</gene>
<dbReference type="STRING" id="445710.ATSB10_06500"/>
<evidence type="ECO:0000313" key="3">
    <source>
        <dbReference type="Proteomes" id="UP000077255"/>
    </source>
</evidence>
<feature type="compositionally biased region" description="Basic and acidic residues" evidence="1">
    <location>
        <begin position="104"/>
        <end position="114"/>
    </location>
</feature>
<dbReference type="KEGG" id="dtx:ATSB10_06500"/>
<dbReference type="Proteomes" id="UP000077255">
    <property type="component" value="Chromosome"/>
</dbReference>
<feature type="compositionally biased region" description="Basic residues" evidence="1">
    <location>
        <begin position="120"/>
        <end position="130"/>
    </location>
</feature>
<dbReference type="AlphaFoldDB" id="A0A160MYF8"/>
<organism evidence="2 3">
    <name type="scientific">Dyella thiooxydans</name>
    <dbReference type="NCBI Taxonomy" id="445710"/>
    <lineage>
        <taxon>Bacteria</taxon>
        <taxon>Pseudomonadati</taxon>
        <taxon>Pseudomonadota</taxon>
        <taxon>Gammaproteobacteria</taxon>
        <taxon>Lysobacterales</taxon>
        <taxon>Rhodanobacteraceae</taxon>
        <taxon>Dyella</taxon>
    </lineage>
</organism>
<keyword evidence="3" id="KW-1185">Reference proteome</keyword>
<reference evidence="2 3" key="1">
    <citation type="submission" date="2016-02" db="EMBL/GenBank/DDBJ databases">
        <title>Complete genome sequencing and analysis of ATSB10, Dyella thiooxydans isolated from rhizosphere soil of sunflower (Helianthus annuus L.).</title>
        <authorList>
            <person name="Lee Y."/>
            <person name="Hwangbo K."/>
            <person name="Chung H."/>
            <person name="Yoo J."/>
            <person name="Kim K.Y."/>
            <person name="Sa T.M."/>
            <person name="Um Y."/>
            <person name="Madhaiyan M."/>
        </authorList>
    </citation>
    <scope>NUCLEOTIDE SEQUENCE [LARGE SCALE GENOMIC DNA]</scope>
    <source>
        <strain evidence="2 3">ATSB10</strain>
    </source>
</reference>
<proteinExistence type="predicted"/>
<feature type="region of interest" description="Disordered" evidence="1">
    <location>
        <begin position="38"/>
        <end position="130"/>
    </location>
</feature>
<protein>
    <submittedName>
        <fullName evidence="2">Uncharacterized protein</fullName>
    </submittedName>
</protein>
<evidence type="ECO:0000313" key="2">
    <source>
        <dbReference type="EMBL" id="AND68104.1"/>
    </source>
</evidence>
<name>A0A160MYF8_9GAMM</name>